<dbReference type="AlphaFoldDB" id="A0A742UH69"/>
<evidence type="ECO:0000313" key="1">
    <source>
        <dbReference type="EMBL" id="HAF1615643.1"/>
    </source>
</evidence>
<organism evidence="1">
    <name type="scientific">Salmonella enterica</name>
    <name type="common">Salmonella choleraesuis</name>
    <dbReference type="NCBI Taxonomy" id="28901"/>
    <lineage>
        <taxon>Bacteria</taxon>
        <taxon>Pseudomonadati</taxon>
        <taxon>Pseudomonadota</taxon>
        <taxon>Gammaproteobacteria</taxon>
        <taxon>Enterobacterales</taxon>
        <taxon>Enterobacteriaceae</taxon>
        <taxon>Salmonella</taxon>
    </lineage>
</organism>
<comment type="caution">
    <text evidence="1">The sequence shown here is derived from an EMBL/GenBank/DDBJ whole genome shotgun (WGS) entry which is preliminary data.</text>
</comment>
<accession>A0A742UH69</accession>
<dbReference type="InterPro" id="IPR051699">
    <property type="entry name" value="Rpn/YhgA-like_nuclease"/>
</dbReference>
<proteinExistence type="predicted"/>
<sequence length="65" mass="7371">MTIAERLEQKGIEKGIVIGENRGIEKGILEGKLQTARNMLAEGMDLHTVMRMTHLSEDELQQIKH</sequence>
<dbReference type="EMBL" id="DAAUKO010000015">
    <property type="protein sequence ID" value="HAF1615643.1"/>
    <property type="molecule type" value="Genomic_DNA"/>
</dbReference>
<dbReference type="GO" id="GO:1990238">
    <property type="term" value="F:double-stranded DNA endonuclease activity"/>
    <property type="evidence" value="ECO:0007669"/>
    <property type="project" value="TreeGrafter"/>
</dbReference>
<protein>
    <submittedName>
        <fullName evidence="1">Rpn family recombination-promoting nuclease/putative transposase</fullName>
    </submittedName>
</protein>
<dbReference type="PANTHER" id="PTHR34611">
    <property type="match status" value="1"/>
</dbReference>
<dbReference type="GO" id="GO:0006310">
    <property type="term" value="P:DNA recombination"/>
    <property type="evidence" value="ECO:0007669"/>
    <property type="project" value="TreeGrafter"/>
</dbReference>
<name>A0A742UH69_SALER</name>
<reference evidence="1" key="1">
    <citation type="journal article" date="2018" name="Genome Biol.">
        <title>SKESA: strategic k-mer extension for scrupulous assemblies.</title>
        <authorList>
            <person name="Souvorov A."/>
            <person name="Agarwala R."/>
            <person name="Lipman D.J."/>
        </authorList>
    </citation>
    <scope>NUCLEOTIDE SEQUENCE</scope>
    <source>
        <strain evidence="1">MA.03-3818</strain>
    </source>
</reference>
<reference evidence="1" key="2">
    <citation type="submission" date="2020-02" db="EMBL/GenBank/DDBJ databases">
        <authorList>
            <consortium name="NCBI Pathogen Detection Project"/>
        </authorList>
    </citation>
    <scope>NUCLEOTIDE SEQUENCE</scope>
    <source>
        <strain evidence="1">MA.03-3818</strain>
    </source>
</reference>
<gene>
    <name evidence="1" type="ORF">G9B49_004665</name>
</gene>
<dbReference type="PANTHER" id="PTHR34611:SF4">
    <property type="entry name" value="RECOMBINATION-PROMOTING NUCLEASE PSLT051"/>
    <property type="match status" value="1"/>
</dbReference>